<reference evidence="2" key="1">
    <citation type="submission" date="2017-09" db="EMBL/GenBank/DDBJ databases">
        <title>The Reconstruction of 2,631 Draft Metagenome-Assembled Genomes from the Global Oceans.</title>
        <authorList>
            <person name="Tully B.J."/>
            <person name="Graham E.D."/>
            <person name="Heidelberg J.F."/>
        </authorList>
    </citation>
    <scope>NUCLEOTIDE SEQUENCE [LARGE SCALE GENOMIC DNA]</scope>
</reference>
<evidence type="ECO:0000313" key="2">
    <source>
        <dbReference type="Proteomes" id="UP000226712"/>
    </source>
</evidence>
<sequence length="272" mass="31135">MPKRRFEARNFETYRPEYGTNIVRDNRTGRLISPLRKEEVVSSRYRFSSKAKGIKLLSKIVQGTGANFLNFVHFSKSSVRRIGDKSILDKLRRKSDKILVRSDNASLTQSVSQRERLKQPRAAFPNTDVGRREALQFIKDLNSYYGVVIHHRDNRLGKVVGHGRVFVKGDSGSRWVYFAPEDSSTKTFARWKHELISSNTKGKSVKGRNGLSEKSLTACTNIAKKIRVAAERARFDDVVAASFVIYEKQINVPEFYDLLFIQGLRRPGFTPF</sequence>
<dbReference type="Proteomes" id="UP000226712">
    <property type="component" value="Unassembled WGS sequence"/>
</dbReference>
<name>A0A2D6LPQ1_9ARCH</name>
<accession>A0A2D6LPQ1</accession>
<evidence type="ECO:0000313" key="1">
    <source>
        <dbReference type="EMBL" id="MAG18155.1"/>
    </source>
</evidence>
<comment type="caution">
    <text evidence="1">The sequence shown here is derived from an EMBL/GenBank/DDBJ whole genome shotgun (WGS) entry which is preliminary data.</text>
</comment>
<gene>
    <name evidence="1" type="ORF">CL944_01640</name>
</gene>
<protein>
    <submittedName>
        <fullName evidence="1">Uncharacterized protein</fullName>
    </submittedName>
</protein>
<dbReference type="EMBL" id="NZBD01000009">
    <property type="protein sequence ID" value="MAG18155.1"/>
    <property type="molecule type" value="Genomic_DNA"/>
</dbReference>
<dbReference type="AlphaFoldDB" id="A0A2D6LPQ1"/>
<organism evidence="1 2">
    <name type="scientific">Candidatus Iainarchaeum sp</name>
    <dbReference type="NCBI Taxonomy" id="3101447"/>
    <lineage>
        <taxon>Archaea</taxon>
        <taxon>Candidatus Iainarchaeota</taxon>
        <taxon>Candidatus Iainarchaeia</taxon>
        <taxon>Candidatus Iainarchaeales</taxon>
        <taxon>Candidatus Iainarchaeaceae</taxon>
        <taxon>Candidatus Iainarchaeum</taxon>
    </lineage>
</organism>
<proteinExistence type="predicted"/>